<comment type="caution">
    <text evidence="2">The sequence shown here is derived from an EMBL/GenBank/DDBJ whole genome shotgun (WGS) entry which is preliminary data.</text>
</comment>
<feature type="non-terminal residue" evidence="2">
    <location>
        <position position="105"/>
    </location>
</feature>
<dbReference type="InterPro" id="IPR016135">
    <property type="entry name" value="UBQ-conjugating_enzyme/RWD"/>
</dbReference>
<evidence type="ECO:0000313" key="3">
    <source>
        <dbReference type="Proteomes" id="UP000663868"/>
    </source>
</evidence>
<dbReference type="Pfam" id="PF05773">
    <property type="entry name" value="RWD"/>
    <property type="match status" value="1"/>
</dbReference>
<dbReference type="Proteomes" id="UP000663868">
    <property type="component" value="Unassembled WGS sequence"/>
</dbReference>
<dbReference type="AlphaFoldDB" id="A0A820P270"/>
<reference evidence="2" key="1">
    <citation type="submission" date="2021-02" db="EMBL/GenBank/DDBJ databases">
        <authorList>
            <person name="Nowell W R."/>
        </authorList>
    </citation>
    <scope>NUCLEOTIDE SEQUENCE</scope>
</reference>
<evidence type="ECO:0000313" key="2">
    <source>
        <dbReference type="EMBL" id="CAF4399834.1"/>
    </source>
</evidence>
<dbReference type="InterPro" id="IPR006575">
    <property type="entry name" value="RWD_dom"/>
</dbReference>
<feature type="domain" description="RWD" evidence="1">
    <location>
        <begin position="9"/>
        <end position="105"/>
    </location>
</feature>
<sequence>MTNSEKQLDEIFALQSIFDKKFRFVNNDQYEISIEFNLNTPIAIQFNNQTAIIQYLPPLTLIIHYHDEYPSNYPPSFILSCFYFSKINLQKLCQKLDNYPFHQGE</sequence>
<dbReference type="PROSITE" id="PS50908">
    <property type="entry name" value="RWD"/>
    <property type="match status" value="1"/>
</dbReference>
<organism evidence="2 3">
    <name type="scientific">Adineta steineri</name>
    <dbReference type="NCBI Taxonomy" id="433720"/>
    <lineage>
        <taxon>Eukaryota</taxon>
        <taxon>Metazoa</taxon>
        <taxon>Spiralia</taxon>
        <taxon>Gnathifera</taxon>
        <taxon>Rotifera</taxon>
        <taxon>Eurotatoria</taxon>
        <taxon>Bdelloidea</taxon>
        <taxon>Adinetida</taxon>
        <taxon>Adinetidae</taxon>
        <taxon>Adineta</taxon>
    </lineage>
</organism>
<protein>
    <recommendedName>
        <fullName evidence="1">RWD domain-containing protein</fullName>
    </recommendedName>
</protein>
<proteinExistence type="predicted"/>
<name>A0A820P270_9BILA</name>
<dbReference type="Gene3D" id="3.10.110.10">
    <property type="entry name" value="Ubiquitin Conjugating Enzyme"/>
    <property type="match status" value="1"/>
</dbReference>
<dbReference type="CDD" id="cd23820">
    <property type="entry name" value="RWD_RNF14"/>
    <property type="match status" value="1"/>
</dbReference>
<dbReference type="SUPFAM" id="SSF54495">
    <property type="entry name" value="UBC-like"/>
    <property type="match status" value="1"/>
</dbReference>
<accession>A0A820P270</accession>
<evidence type="ECO:0000259" key="1">
    <source>
        <dbReference type="PROSITE" id="PS50908"/>
    </source>
</evidence>
<gene>
    <name evidence="2" type="ORF">KXQ929_LOCUS50958</name>
</gene>
<dbReference type="EMBL" id="CAJOBB010024312">
    <property type="protein sequence ID" value="CAF4399834.1"/>
    <property type="molecule type" value="Genomic_DNA"/>
</dbReference>